<evidence type="ECO:0000313" key="1">
    <source>
        <dbReference type="EMBL" id="KAG9221260.1"/>
    </source>
</evidence>
<comment type="caution">
    <text evidence="1">The sequence shown here is derived from an EMBL/GenBank/DDBJ whole genome shotgun (WGS) entry which is preliminary data.</text>
</comment>
<dbReference type="EMBL" id="WQMT02000007">
    <property type="protein sequence ID" value="KAG9221260.1"/>
    <property type="molecule type" value="Genomic_DNA"/>
</dbReference>
<sequence>MNFPASSQFQFSSTQQSAATTATQRPASVISWQHHSKLSLPSLNLGSGSSRSRLGGGGGGGGEDGGGIARQPLQTPRTTSLLRDVHSPHAHTHAQGSQATAPSRSRMRSSSSSLNSNPFITSPLSASTSSSSSSHKQTNAHSTPTSTSSSDSYDGVFAAVFPTLVQSVARKLTPTTPAISGTARKRGGLTRSSSSPSTEFSPRTTSTSIRVQQSHDSGAGTSQKRTLKRVASMHSMDVDDEENNNDGSWLARQAGTVVAKSSSKANSSTVHPPSSSYNLSDDGCESRVDTDTSMEVDRDDEIGGLGAAGQRPGKSKEDTLSSIDLSQTFQPPITSTLRPRALSGSDNDESKHAIDKFPTTPSVWSQTQSQPRSRSQSQPRTESSSDPSSQSTASAFSNSIVDSQRATQPPSQPRASQGQTRLSQPFRPPLPPNHVNARRGAPRLGMRPTTAAPVRRGGFNGNSIGGFKVPLLPDKARKARLEEIQRVLASDASSSSQGSSSSSSSCSSTGLSSAGSSLPSSPESCPSPSIATSPPAFNSKTRVKTDSARAKSSVRSEQLEDMDELEEGNSSFGDISFELEWNEEVENMLRKQGV</sequence>
<evidence type="ECO:0000313" key="2">
    <source>
        <dbReference type="Proteomes" id="UP000824881"/>
    </source>
</evidence>
<gene>
    <name evidence="1" type="ORF">CCMSSC00406_0008905</name>
</gene>
<dbReference type="Proteomes" id="UP000824881">
    <property type="component" value="Unassembled WGS sequence"/>
</dbReference>
<accession>A0ACB7ITG7</accession>
<protein>
    <submittedName>
        <fullName evidence="1">Uncharacterized protein</fullName>
    </submittedName>
</protein>
<keyword evidence="2" id="KW-1185">Reference proteome</keyword>
<organism evidence="1 2">
    <name type="scientific">Pleurotus cornucopiae</name>
    <name type="common">Cornucopia mushroom</name>
    <dbReference type="NCBI Taxonomy" id="5321"/>
    <lineage>
        <taxon>Eukaryota</taxon>
        <taxon>Fungi</taxon>
        <taxon>Dikarya</taxon>
        <taxon>Basidiomycota</taxon>
        <taxon>Agaricomycotina</taxon>
        <taxon>Agaricomycetes</taxon>
        <taxon>Agaricomycetidae</taxon>
        <taxon>Agaricales</taxon>
        <taxon>Pleurotineae</taxon>
        <taxon>Pleurotaceae</taxon>
        <taxon>Pleurotus</taxon>
    </lineage>
</organism>
<name>A0ACB7ITG7_PLECO</name>
<reference evidence="1 2" key="1">
    <citation type="journal article" date="2021" name="Appl. Environ. Microbiol.">
        <title>Genetic linkage and physical mapping for an oyster mushroom Pleurotus cornucopiae and QTL analysis for the trait cap color.</title>
        <authorList>
            <person name="Zhang Y."/>
            <person name="Gao W."/>
            <person name="Sonnenberg A."/>
            <person name="Chen Q."/>
            <person name="Zhang J."/>
            <person name="Huang C."/>
        </authorList>
    </citation>
    <scope>NUCLEOTIDE SEQUENCE [LARGE SCALE GENOMIC DNA]</scope>
    <source>
        <strain evidence="1">CCMSSC00406</strain>
    </source>
</reference>
<proteinExistence type="predicted"/>